<evidence type="ECO:0000256" key="4">
    <source>
        <dbReference type="SAM" id="MobiDB-lite"/>
    </source>
</evidence>
<comment type="subcellular location">
    <subcellularLocation>
        <location evidence="1">Nucleus</location>
    </subcellularLocation>
</comment>
<keyword evidence="2" id="KW-0238">DNA-binding</keyword>
<feature type="region of interest" description="Disordered" evidence="4">
    <location>
        <begin position="999"/>
        <end position="1063"/>
    </location>
</feature>
<evidence type="ECO:0000313" key="6">
    <source>
        <dbReference type="EMBL" id="SPO30761.1"/>
    </source>
</evidence>
<feature type="compositionally biased region" description="Low complexity" evidence="4">
    <location>
        <begin position="336"/>
        <end position="351"/>
    </location>
</feature>
<dbReference type="OrthoDB" id="2917041at2759"/>
<feature type="compositionally biased region" description="Basic residues" evidence="4">
    <location>
        <begin position="384"/>
        <end position="411"/>
    </location>
</feature>
<gene>
    <name evidence="6" type="ORF">UTRI_05378</name>
</gene>
<organism evidence="6 7">
    <name type="scientific">Ustilago trichophora</name>
    <dbReference type="NCBI Taxonomy" id="86804"/>
    <lineage>
        <taxon>Eukaryota</taxon>
        <taxon>Fungi</taxon>
        <taxon>Dikarya</taxon>
        <taxon>Basidiomycota</taxon>
        <taxon>Ustilaginomycotina</taxon>
        <taxon>Ustilaginomycetes</taxon>
        <taxon>Ustilaginales</taxon>
        <taxon>Ustilaginaceae</taxon>
        <taxon>Ustilago</taxon>
    </lineage>
</organism>
<evidence type="ECO:0000313" key="7">
    <source>
        <dbReference type="Proteomes" id="UP000324022"/>
    </source>
</evidence>
<dbReference type="EMBL" id="OOIN01000034">
    <property type="protein sequence ID" value="SPO30761.1"/>
    <property type="molecule type" value="Genomic_DNA"/>
</dbReference>
<dbReference type="Pfam" id="PF03221">
    <property type="entry name" value="HTH_Tnp_Tc5"/>
    <property type="match status" value="1"/>
</dbReference>
<dbReference type="InterPro" id="IPR009057">
    <property type="entry name" value="Homeodomain-like_sf"/>
</dbReference>
<dbReference type="SUPFAM" id="SSF46689">
    <property type="entry name" value="Homeodomain-like"/>
    <property type="match status" value="1"/>
</dbReference>
<name>A0A5C3EMQ7_9BASI</name>
<dbReference type="PANTHER" id="PTHR19303">
    <property type="entry name" value="TRANSPOSON"/>
    <property type="match status" value="1"/>
</dbReference>
<dbReference type="Pfam" id="PF03184">
    <property type="entry name" value="DDE_1"/>
    <property type="match status" value="1"/>
</dbReference>
<dbReference type="GO" id="GO:0003677">
    <property type="term" value="F:DNA binding"/>
    <property type="evidence" value="ECO:0007669"/>
    <property type="project" value="UniProtKB-KW"/>
</dbReference>
<keyword evidence="7" id="KW-1185">Reference proteome</keyword>
<dbReference type="Gene3D" id="1.10.10.60">
    <property type="entry name" value="Homeodomain-like"/>
    <property type="match status" value="1"/>
</dbReference>
<feature type="compositionally biased region" description="Acidic residues" evidence="4">
    <location>
        <begin position="999"/>
        <end position="1009"/>
    </location>
</feature>
<feature type="region of interest" description="Disordered" evidence="4">
    <location>
        <begin position="313"/>
        <end position="441"/>
    </location>
</feature>
<reference evidence="6 7" key="1">
    <citation type="submission" date="2018-03" db="EMBL/GenBank/DDBJ databases">
        <authorList>
            <person name="Guldener U."/>
        </authorList>
    </citation>
    <scope>NUCLEOTIDE SEQUENCE [LARGE SCALE GENOMIC DNA]</scope>
    <source>
        <strain evidence="6 7">NBRC100155</strain>
    </source>
</reference>
<feature type="compositionally biased region" description="Low complexity" evidence="4">
    <location>
        <begin position="80"/>
        <end position="99"/>
    </location>
</feature>
<sequence>MAATCLDRPATAQTNTSAPPPSYEVAVGSTPSGSFVPRRTPSPFDASESKQFGAFSEKEQRQREQELSSYDERRGESNSRSRSFASSSSSSSSMPSAPSVPGNIALPWSLRGMPLEPKTALARFGSPFATSPDWSPSPYDAQLTHLPQLDIDLRIKMRLSGPSSEQRALDPPPSFSRRFQSYHLFPSQFEPIYIRSASNKKATKQLLSDGFQPVYPGRLMVQHDVSAADWGRFLEDLIVAGRLSGKQSIISNVAPITMHLGATGYFVTKAIERGMKRRKDPLICEVVETFQQNFFTARNLDVFVVYNGERLTARSPNGPIPAGSLPAANELRRSETGSSMSSSSSSSSSSSESEDDQTEARLQTTDGQRLDKKGRKMLREQRKAERKQRRAEKKHMRKLKKIEKKHKRAQKKYANMPDLPPPPQREASSSSSSIQSMNVPRHTGVRGGYMLVIASLSSVSVMYRAATASKRDQREERLQLAINELEQGQHDSIRKAAAVHNVPESTLRHRMLGRQSKKGANEAQQALTSAAENAVVTHIRRCACSGFPLTPAIVMEYANAVSRPLPAGGTPIKLSHAWLQSFLLWHPEIKSHWSRCLDNARLTGTDEAGIQQWFTQLASILHEYNVSSNNIYNMDETGFMFGVGGRERVVVPSGDQAASFRAQPGNRESATVIECIGSAGQVLPPLIITKGRVHTVGEQRRMENVPATWRFAKSNNGWTNNEIAVQWVETIFDPSTTPSPSSAWRLLILDGHGSHTSVEFCNALWSRRIIPFLFPPHATHVMQPLDVSIFRPLKGRYQHAVNEAAQHVDTIDKALFATFYAQAREMVLTQSAVRKAFTDSGITMSPSPNKVIARLPGHSAPVPEETQTPLQEVAVPASDAAMNATLDAFRNEPDIRRARRLKRAVLQANEQAHASIAILEAENSVLHVQEHHSKKSAQKVRRIKAKGDQRVLSKDVMITREHAERELVTKGIAKVSQSKGKDRQTDKEVVLPSALAAADGDEADIDGDEASSSSLSTLTTPSMENLDDELGENEPLSAIRDDEEDPFGFFDTLPVAGPSRTHA</sequence>
<accession>A0A5C3EMQ7</accession>
<dbReference type="AlphaFoldDB" id="A0A5C3EMQ7"/>
<feature type="domain" description="HTH CENPB-type" evidence="5">
    <location>
        <begin position="519"/>
        <end position="592"/>
    </location>
</feature>
<dbReference type="InterPro" id="IPR028018">
    <property type="entry name" value="DUF4646"/>
</dbReference>
<evidence type="ECO:0000259" key="5">
    <source>
        <dbReference type="PROSITE" id="PS51253"/>
    </source>
</evidence>
<dbReference type="InterPro" id="IPR007889">
    <property type="entry name" value="HTH_Psq"/>
</dbReference>
<feature type="compositionally biased region" description="Low complexity" evidence="4">
    <location>
        <begin position="1010"/>
        <end position="1022"/>
    </location>
</feature>
<dbReference type="Pfam" id="PF05225">
    <property type="entry name" value="HTH_psq"/>
    <property type="match status" value="1"/>
</dbReference>
<dbReference type="Proteomes" id="UP000324022">
    <property type="component" value="Unassembled WGS sequence"/>
</dbReference>
<evidence type="ECO:0000256" key="1">
    <source>
        <dbReference type="ARBA" id="ARBA00004123"/>
    </source>
</evidence>
<evidence type="ECO:0000256" key="2">
    <source>
        <dbReference type="ARBA" id="ARBA00023125"/>
    </source>
</evidence>
<protein>
    <submittedName>
        <fullName evidence="6">Related to transposase</fullName>
    </submittedName>
</protein>
<feature type="compositionally biased region" description="Basic and acidic residues" evidence="4">
    <location>
        <begin position="56"/>
        <end position="79"/>
    </location>
</feature>
<keyword evidence="3" id="KW-0539">Nucleus</keyword>
<dbReference type="InterPro" id="IPR050863">
    <property type="entry name" value="CenT-Element_Derived"/>
</dbReference>
<dbReference type="InterPro" id="IPR006600">
    <property type="entry name" value="HTH_CenpB_DNA-bd_dom"/>
</dbReference>
<evidence type="ECO:0000256" key="3">
    <source>
        <dbReference type="ARBA" id="ARBA00023242"/>
    </source>
</evidence>
<proteinExistence type="predicted"/>
<dbReference type="PROSITE" id="PS51253">
    <property type="entry name" value="HTH_CENPB"/>
    <property type="match status" value="1"/>
</dbReference>
<dbReference type="GO" id="GO:0005634">
    <property type="term" value="C:nucleus"/>
    <property type="evidence" value="ECO:0007669"/>
    <property type="project" value="UniProtKB-SubCell"/>
</dbReference>
<dbReference type="InterPro" id="IPR004875">
    <property type="entry name" value="DDE_SF_endonuclease_dom"/>
</dbReference>
<feature type="region of interest" description="Disordered" evidence="4">
    <location>
        <begin position="1"/>
        <end position="99"/>
    </location>
</feature>
<dbReference type="PANTHER" id="PTHR19303:SF74">
    <property type="entry name" value="POGO TRANSPOSABLE ELEMENT WITH KRAB DOMAIN"/>
    <property type="match status" value="1"/>
</dbReference>
<dbReference type="Pfam" id="PF15496">
    <property type="entry name" value="DUF4646"/>
    <property type="match status" value="1"/>
</dbReference>